<gene>
    <name evidence="2" type="ORF">BO99DRAFT_408599</name>
</gene>
<proteinExistence type="predicted"/>
<dbReference type="OMA" id="VTFATME"/>
<dbReference type="SUPFAM" id="SSF81383">
    <property type="entry name" value="F-box domain"/>
    <property type="match status" value="1"/>
</dbReference>
<reference evidence="2 3" key="1">
    <citation type="submission" date="2018-02" db="EMBL/GenBank/DDBJ databases">
        <title>The genomes of Aspergillus section Nigri reveals drivers in fungal speciation.</title>
        <authorList>
            <consortium name="DOE Joint Genome Institute"/>
            <person name="Vesth T.C."/>
            <person name="Nybo J."/>
            <person name="Theobald S."/>
            <person name="Brandl J."/>
            <person name="Frisvad J.C."/>
            <person name="Nielsen K.F."/>
            <person name="Lyhne E.K."/>
            <person name="Kogle M.E."/>
            <person name="Kuo A."/>
            <person name="Riley R."/>
            <person name="Clum A."/>
            <person name="Nolan M."/>
            <person name="Lipzen A."/>
            <person name="Salamov A."/>
            <person name="Henrissat B."/>
            <person name="Wiebenga A."/>
            <person name="De vries R.P."/>
            <person name="Grigoriev I.V."/>
            <person name="Mortensen U.H."/>
            <person name="Andersen M.R."/>
            <person name="Baker S.E."/>
        </authorList>
    </citation>
    <scope>NUCLEOTIDE SEQUENCE [LARGE SCALE GENOMIC DNA]</scope>
    <source>
        <strain evidence="2 3">CBS 115571</strain>
    </source>
</reference>
<organism evidence="2 3">
    <name type="scientific">Aspergillus violaceofuscus (strain CBS 115571)</name>
    <dbReference type="NCBI Taxonomy" id="1450538"/>
    <lineage>
        <taxon>Eukaryota</taxon>
        <taxon>Fungi</taxon>
        <taxon>Dikarya</taxon>
        <taxon>Ascomycota</taxon>
        <taxon>Pezizomycotina</taxon>
        <taxon>Eurotiomycetes</taxon>
        <taxon>Eurotiomycetidae</taxon>
        <taxon>Eurotiales</taxon>
        <taxon>Aspergillaceae</taxon>
        <taxon>Aspergillus</taxon>
    </lineage>
</organism>
<feature type="compositionally biased region" description="Acidic residues" evidence="1">
    <location>
        <begin position="351"/>
        <end position="366"/>
    </location>
</feature>
<evidence type="ECO:0000313" key="2">
    <source>
        <dbReference type="EMBL" id="PYI23957.1"/>
    </source>
</evidence>
<name>A0A2V5IJA7_ASPV1</name>
<dbReference type="AlphaFoldDB" id="A0A2V5IJA7"/>
<evidence type="ECO:0008006" key="4">
    <source>
        <dbReference type="Google" id="ProtNLM"/>
    </source>
</evidence>
<dbReference type="InterPro" id="IPR036047">
    <property type="entry name" value="F-box-like_dom_sf"/>
</dbReference>
<protein>
    <recommendedName>
        <fullName evidence="4">F-box domain-containing protein</fullName>
    </recommendedName>
</protein>
<sequence length="366" mass="41763">MPRKRGAKMPGNFVLARDPFALLPPEITLMIILALWNFEDVVQFSQTSPWLHAIVCQNLAYIFRKMAHKILGTIHLPLQLLADQEVDAKLIHVSDVKPGYLMRMMYNAQALAIWTQAYQPRPVFDRLWFVSGSDTMLIGSIIPDLTALVNFLLNDVLAVDTTHPLITSLLAQDPSGITPGLMQLVATQAFEPLGYNLYNRSQETRRLVRALYQAWSLSLLGRPDAVLRYHTMTLKDLFLVSGVFAAFREPLAHLLSVPRGERRRPSDTQRVDTALSDVTFATMERFEFVHREMFRRRDAAEPGFRDGLQMQLDGLRELWKTKNQAMFRAVITQDLYWADQGILNPASAEGVWDEEDDDDDDDDDDE</sequence>
<evidence type="ECO:0000256" key="1">
    <source>
        <dbReference type="SAM" id="MobiDB-lite"/>
    </source>
</evidence>
<evidence type="ECO:0000313" key="3">
    <source>
        <dbReference type="Proteomes" id="UP000249829"/>
    </source>
</evidence>
<accession>A0A2V5IJA7</accession>
<dbReference type="Proteomes" id="UP000249829">
    <property type="component" value="Unassembled WGS sequence"/>
</dbReference>
<keyword evidence="3" id="KW-1185">Reference proteome</keyword>
<feature type="region of interest" description="Disordered" evidence="1">
    <location>
        <begin position="346"/>
        <end position="366"/>
    </location>
</feature>
<dbReference type="EMBL" id="KZ825103">
    <property type="protein sequence ID" value="PYI23957.1"/>
    <property type="molecule type" value="Genomic_DNA"/>
</dbReference>